<organism evidence="2 3">
    <name type="scientific">Hesseltinella vesiculosa</name>
    <dbReference type="NCBI Taxonomy" id="101127"/>
    <lineage>
        <taxon>Eukaryota</taxon>
        <taxon>Fungi</taxon>
        <taxon>Fungi incertae sedis</taxon>
        <taxon>Mucoromycota</taxon>
        <taxon>Mucoromycotina</taxon>
        <taxon>Mucoromycetes</taxon>
        <taxon>Mucorales</taxon>
        <taxon>Cunninghamellaceae</taxon>
        <taxon>Hesseltinella</taxon>
    </lineage>
</organism>
<keyword evidence="3" id="KW-1185">Reference proteome</keyword>
<dbReference type="AlphaFoldDB" id="A0A1X2GTW9"/>
<feature type="region of interest" description="Disordered" evidence="1">
    <location>
        <begin position="135"/>
        <end position="155"/>
    </location>
</feature>
<protein>
    <submittedName>
        <fullName evidence="2">Uncharacterized protein</fullName>
    </submittedName>
</protein>
<gene>
    <name evidence="2" type="ORF">DM01DRAFT_1332073</name>
</gene>
<sequence>MGLFADVSQAQELAQAQFKFHCPHCGSFSVSFYGRRKFATCDDCKHNWYWQGVQLPTEDDQLILTSTTDSSPSRIDQWLEEITDPTTGPLLFSSLLRYQPLPSPEDAHNLSHEPNASLPSIPSKDDILIIPKHATSKSRRVPTNSNPPSLPISPVHATATTPIIISNSSKSASTNTYLPEAPAENVVLLPRPTHSPMSKKRPMLVLDRASQNDAAAPSRPLSRLLDATSRLPMPQHTSDHYTNLSQCPPSKRPLVDVPKQHRPVQASKPSAISTISGKQLHNKSLPSTHTSPSISRPTTVVSRPYLAESNTDTKRDYNALAALSWVTAGAHTEDLDTFVTVTDKNFVSKESNDNRRMLVHQLSKNPSIRDYVSLNPKHTVNKEYENHANDFLLHFRKSASPHASTPSKRTRSLKFSPFTSRS</sequence>
<comment type="caution">
    <text evidence="2">The sequence shown here is derived from an EMBL/GenBank/DDBJ whole genome shotgun (WGS) entry which is preliminary data.</text>
</comment>
<evidence type="ECO:0000313" key="2">
    <source>
        <dbReference type="EMBL" id="ORX61471.1"/>
    </source>
</evidence>
<accession>A0A1X2GTW9</accession>
<dbReference type="EMBL" id="MCGT01000003">
    <property type="protein sequence ID" value="ORX61471.1"/>
    <property type="molecule type" value="Genomic_DNA"/>
</dbReference>
<evidence type="ECO:0000313" key="3">
    <source>
        <dbReference type="Proteomes" id="UP000242146"/>
    </source>
</evidence>
<feature type="region of interest" description="Disordered" evidence="1">
    <location>
        <begin position="103"/>
        <end position="123"/>
    </location>
</feature>
<feature type="region of interest" description="Disordered" evidence="1">
    <location>
        <begin position="399"/>
        <end position="422"/>
    </location>
</feature>
<proteinExistence type="predicted"/>
<name>A0A1X2GTW9_9FUNG</name>
<dbReference type="Proteomes" id="UP000242146">
    <property type="component" value="Unassembled WGS sequence"/>
</dbReference>
<evidence type="ECO:0000256" key="1">
    <source>
        <dbReference type="SAM" id="MobiDB-lite"/>
    </source>
</evidence>
<reference evidence="2 3" key="1">
    <citation type="submission" date="2016-07" db="EMBL/GenBank/DDBJ databases">
        <title>Pervasive Adenine N6-methylation of Active Genes in Fungi.</title>
        <authorList>
            <consortium name="DOE Joint Genome Institute"/>
            <person name="Mondo S.J."/>
            <person name="Dannebaum R.O."/>
            <person name="Kuo R.C."/>
            <person name="Labutti K."/>
            <person name="Haridas S."/>
            <person name="Kuo A."/>
            <person name="Salamov A."/>
            <person name="Ahrendt S.R."/>
            <person name="Lipzen A."/>
            <person name="Sullivan W."/>
            <person name="Andreopoulos W.B."/>
            <person name="Clum A."/>
            <person name="Lindquist E."/>
            <person name="Daum C."/>
            <person name="Ramamoorthy G.K."/>
            <person name="Gryganskyi A."/>
            <person name="Culley D."/>
            <person name="Magnuson J.K."/>
            <person name="James T.Y."/>
            <person name="O'Malley M.A."/>
            <person name="Stajich J.E."/>
            <person name="Spatafora J.W."/>
            <person name="Visel A."/>
            <person name="Grigoriev I.V."/>
        </authorList>
    </citation>
    <scope>NUCLEOTIDE SEQUENCE [LARGE SCALE GENOMIC DNA]</scope>
    <source>
        <strain evidence="2 3">NRRL 3301</strain>
    </source>
</reference>